<feature type="domain" description="AAA+ ATPase" evidence="7">
    <location>
        <begin position="177"/>
        <end position="340"/>
    </location>
</feature>
<dbReference type="Gene3D" id="3.40.50.300">
    <property type="entry name" value="P-loop containing nucleotide triphosphate hydrolases"/>
    <property type="match status" value="1"/>
</dbReference>
<evidence type="ECO:0000256" key="6">
    <source>
        <dbReference type="ARBA" id="ARBA00022840"/>
    </source>
</evidence>
<dbReference type="Gene3D" id="1.10.10.10">
    <property type="entry name" value="Winged helix-like DNA-binding domain superfamily/Winged helix DNA-binding domain"/>
    <property type="match status" value="1"/>
</dbReference>
<dbReference type="PANTHER" id="PTHR33463">
    <property type="entry name" value="NB-ARC DOMAIN-CONTAINING PROTEIN-RELATED"/>
    <property type="match status" value="1"/>
</dbReference>
<dbReference type="Gene3D" id="3.80.10.10">
    <property type="entry name" value="Ribonuclease Inhibitor"/>
    <property type="match status" value="1"/>
</dbReference>
<keyword evidence="9" id="KW-1185">Reference proteome</keyword>
<dbReference type="SUPFAM" id="SSF52540">
    <property type="entry name" value="P-loop containing nucleoside triphosphate hydrolases"/>
    <property type="match status" value="1"/>
</dbReference>
<dbReference type="Gene3D" id="1.10.8.430">
    <property type="entry name" value="Helical domain of apoptotic protease-activating factors"/>
    <property type="match status" value="1"/>
</dbReference>
<dbReference type="OrthoDB" id="664960at2759"/>
<accession>A0A834W6K1</accession>
<dbReference type="SMART" id="SM00382">
    <property type="entry name" value="AAA"/>
    <property type="match status" value="1"/>
</dbReference>
<dbReference type="GO" id="GO:0043531">
    <property type="term" value="F:ADP binding"/>
    <property type="evidence" value="ECO:0007669"/>
    <property type="project" value="InterPro"/>
</dbReference>
<dbReference type="InterPro" id="IPR058922">
    <property type="entry name" value="WHD_DRP"/>
</dbReference>
<dbReference type="AlphaFoldDB" id="A0A834W6K1"/>
<evidence type="ECO:0000256" key="3">
    <source>
        <dbReference type="ARBA" id="ARBA00022737"/>
    </source>
</evidence>
<dbReference type="PRINTS" id="PR00364">
    <property type="entry name" value="DISEASERSIST"/>
</dbReference>
<evidence type="ECO:0000259" key="7">
    <source>
        <dbReference type="SMART" id="SM00382"/>
    </source>
</evidence>
<keyword evidence="5" id="KW-0611">Plant defense</keyword>
<dbReference type="PANTHER" id="PTHR33463:SF220">
    <property type="entry name" value="NB-ARC DOMAIN-CONTAINING PROTEIN"/>
    <property type="match status" value="1"/>
</dbReference>
<dbReference type="EMBL" id="JAAIUW010000010">
    <property type="protein sequence ID" value="KAF7811177.1"/>
    <property type="molecule type" value="Genomic_DNA"/>
</dbReference>
<dbReference type="Proteomes" id="UP000634136">
    <property type="component" value="Unassembled WGS sequence"/>
</dbReference>
<evidence type="ECO:0000256" key="4">
    <source>
        <dbReference type="ARBA" id="ARBA00022741"/>
    </source>
</evidence>
<keyword evidence="4" id="KW-0547">Nucleotide-binding</keyword>
<reference evidence="8" key="1">
    <citation type="submission" date="2020-09" db="EMBL/GenBank/DDBJ databases">
        <title>Genome-Enabled Discovery of Anthraquinone Biosynthesis in Senna tora.</title>
        <authorList>
            <person name="Kang S.-H."/>
            <person name="Pandey R.P."/>
            <person name="Lee C.-M."/>
            <person name="Sim J.-S."/>
            <person name="Jeong J.-T."/>
            <person name="Choi B.-S."/>
            <person name="Jung M."/>
            <person name="Ginzburg D."/>
            <person name="Zhao K."/>
            <person name="Won S.Y."/>
            <person name="Oh T.-J."/>
            <person name="Yu Y."/>
            <person name="Kim N.-H."/>
            <person name="Lee O.R."/>
            <person name="Lee T.-H."/>
            <person name="Bashyal P."/>
            <person name="Kim T.-S."/>
            <person name="Lee W.-H."/>
            <person name="Kawkins C."/>
            <person name="Kim C.-K."/>
            <person name="Kim J.S."/>
            <person name="Ahn B.O."/>
            <person name="Rhee S.Y."/>
            <person name="Sohng J.K."/>
        </authorList>
    </citation>
    <scope>NUCLEOTIDE SEQUENCE</scope>
    <source>
        <tissue evidence="8">Leaf</tissue>
    </source>
</reference>
<comment type="similarity">
    <text evidence="1">Belongs to the disease resistance NB-LRR family.</text>
</comment>
<dbReference type="FunFam" id="1.10.10.10:FF:000322">
    <property type="entry name" value="Probable disease resistance protein At1g63360"/>
    <property type="match status" value="1"/>
</dbReference>
<evidence type="ECO:0000256" key="5">
    <source>
        <dbReference type="ARBA" id="ARBA00022821"/>
    </source>
</evidence>
<name>A0A834W6K1_9FABA</name>
<dbReference type="SUPFAM" id="SSF52058">
    <property type="entry name" value="L domain-like"/>
    <property type="match status" value="1"/>
</dbReference>
<evidence type="ECO:0000256" key="2">
    <source>
        <dbReference type="ARBA" id="ARBA00022614"/>
    </source>
</evidence>
<dbReference type="Pfam" id="PF23559">
    <property type="entry name" value="WHD_DRP"/>
    <property type="match status" value="1"/>
</dbReference>
<keyword evidence="6" id="KW-0067">ATP-binding</keyword>
<evidence type="ECO:0000313" key="8">
    <source>
        <dbReference type="EMBL" id="KAF7811177.1"/>
    </source>
</evidence>
<dbReference type="InterPro" id="IPR003593">
    <property type="entry name" value="AAA+_ATPase"/>
</dbReference>
<dbReference type="InterPro" id="IPR042197">
    <property type="entry name" value="Apaf_helical"/>
</dbReference>
<dbReference type="InterPro" id="IPR032675">
    <property type="entry name" value="LRR_dom_sf"/>
</dbReference>
<evidence type="ECO:0000313" key="9">
    <source>
        <dbReference type="Proteomes" id="UP000634136"/>
    </source>
</evidence>
<comment type="caution">
    <text evidence="8">The sequence shown here is derived from an EMBL/GenBank/DDBJ whole genome shotgun (WGS) entry which is preliminary data.</text>
</comment>
<dbReference type="FunFam" id="1.10.8.430:FF:000003">
    <property type="entry name" value="Probable disease resistance protein At5g66910"/>
    <property type="match status" value="1"/>
</dbReference>
<sequence>MSVTELAGVIWDAAKCLCDFSAKHSAFISHLDDNFQSLTDRWTQLQNLCQDVNTRLQLAETKSHMRRTKEVHVWLQTVNSMEEVVEDIRQRVAKLIHVTCLRKLCSTNCCSTYNLGREITETLDRVNELMSRGQKFGNDVTIAYELPPEVVDEMLVPKTVGMDLMVKQVKDSIEEEDVSMIGLYGMGGVGKTTLLKKINNEFAKGTHDFTLVIWVDVSKDFDTDKVMDEIRKKCGIDDIHWKNRSRNERVQQIYRVMKKKKFILFLDDIWKVLELEKLGVPPLEEQTNINKSKILFTTRFENVCDQMQARKFKVKCLTEEEAFDLFRMKVGEETLNSDPNIPSLARELMQECRGLPLALITIGRAMAGRRNPQSWSHAIKELRSFPSDVLGVEEEVFFTLQFSYDRLPTTKLKKCFLYCALYPEDIRINVHHVIRLWIVEGFFGEVVSFRNAYDEGEDIVESLKLACLLEHAGYPFVRMHDVVRHMALWLLRDQDRNKNRILVQGEALGFSPTNYSQKWEFAERISLVYSKASHWRVPICPKLVTLIMQDNASIQDFANVKFMSSLKILSLINSSVRELPSEIGQLNCLEYLELNNLSCIENKFPMEMKNLERLQVLLVCNVGFGLESIPLEVVSSFKRLKVFYYTKSNSIETETPSQNMTINHSCEKLFLEELELLPLEDVSLSLETIDGVTKLLTSTKLQHSVTGMDLKQYWNSSINIPSLMPSMRNMQHLESITLVGLQDNLEEESSINHNFIFHKLRYVSISDCQYITHLTWLKNAPLLYALTIEKCNLIEQVIKETDHEDMDRTFSNLTHVRFRNLPKLNSISKKALFFKMLQVINIRDCSSLKKLPFHSNTAKNLKKIWGETQWWHNLEWEDSATKDTFHSKFIELN</sequence>
<dbReference type="Pfam" id="PF00931">
    <property type="entry name" value="NB-ARC"/>
    <property type="match status" value="1"/>
</dbReference>
<dbReference type="InterPro" id="IPR002182">
    <property type="entry name" value="NB-ARC"/>
</dbReference>
<keyword evidence="2" id="KW-0433">Leucine-rich repeat</keyword>
<proteinExistence type="inferred from homology"/>
<dbReference type="InterPro" id="IPR036388">
    <property type="entry name" value="WH-like_DNA-bd_sf"/>
</dbReference>
<dbReference type="InterPro" id="IPR050905">
    <property type="entry name" value="Plant_NBS-LRR"/>
</dbReference>
<dbReference type="GO" id="GO:0006952">
    <property type="term" value="P:defense response"/>
    <property type="evidence" value="ECO:0007669"/>
    <property type="project" value="UniProtKB-KW"/>
</dbReference>
<evidence type="ECO:0000256" key="1">
    <source>
        <dbReference type="ARBA" id="ARBA00008894"/>
    </source>
</evidence>
<gene>
    <name evidence="8" type="ORF">G2W53_032153</name>
</gene>
<dbReference type="GO" id="GO:0005524">
    <property type="term" value="F:ATP binding"/>
    <property type="evidence" value="ECO:0007669"/>
    <property type="project" value="UniProtKB-KW"/>
</dbReference>
<protein>
    <submittedName>
        <fullName evidence="8">Putative disease resistance protein</fullName>
    </submittedName>
</protein>
<organism evidence="8 9">
    <name type="scientific">Senna tora</name>
    <dbReference type="NCBI Taxonomy" id="362788"/>
    <lineage>
        <taxon>Eukaryota</taxon>
        <taxon>Viridiplantae</taxon>
        <taxon>Streptophyta</taxon>
        <taxon>Embryophyta</taxon>
        <taxon>Tracheophyta</taxon>
        <taxon>Spermatophyta</taxon>
        <taxon>Magnoliopsida</taxon>
        <taxon>eudicotyledons</taxon>
        <taxon>Gunneridae</taxon>
        <taxon>Pentapetalae</taxon>
        <taxon>rosids</taxon>
        <taxon>fabids</taxon>
        <taxon>Fabales</taxon>
        <taxon>Fabaceae</taxon>
        <taxon>Caesalpinioideae</taxon>
        <taxon>Cassia clade</taxon>
        <taxon>Senna</taxon>
    </lineage>
</organism>
<dbReference type="InterPro" id="IPR027417">
    <property type="entry name" value="P-loop_NTPase"/>
</dbReference>
<keyword evidence="3" id="KW-0677">Repeat</keyword>
<dbReference type="FunFam" id="3.40.50.300:FF:001091">
    <property type="entry name" value="Probable disease resistance protein At1g61300"/>
    <property type="match status" value="1"/>
</dbReference>